<keyword evidence="8" id="KW-1185">Reference proteome</keyword>
<evidence type="ECO:0000313" key="8">
    <source>
        <dbReference type="Proteomes" id="UP001597307"/>
    </source>
</evidence>
<reference evidence="8" key="1">
    <citation type="journal article" date="2019" name="Int. J. Syst. Evol. Microbiol.">
        <title>The Global Catalogue of Microorganisms (GCM) 10K type strain sequencing project: providing services to taxonomists for standard genome sequencing and annotation.</title>
        <authorList>
            <consortium name="The Broad Institute Genomics Platform"/>
            <consortium name="The Broad Institute Genome Sequencing Center for Infectious Disease"/>
            <person name="Wu L."/>
            <person name="Ma J."/>
        </authorList>
    </citation>
    <scope>NUCLEOTIDE SEQUENCE [LARGE SCALE GENOMIC DNA]</scope>
    <source>
        <strain evidence="8">JCM 11496</strain>
    </source>
</reference>
<evidence type="ECO:0000256" key="3">
    <source>
        <dbReference type="ARBA" id="ARBA00023027"/>
    </source>
</evidence>
<dbReference type="SUPFAM" id="SSF51735">
    <property type="entry name" value="NAD(P)-binding Rossmann-fold domains"/>
    <property type="match status" value="1"/>
</dbReference>
<dbReference type="InterPro" id="IPR050984">
    <property type="entry name" value="Gfo/Idh/MocA_domain"/>
</dbReference>
<feature type="region of interest" description="Disordered" evidence="4">
    <location>
        <begin position="1"/>
        <end position="23"/>
    </location>
</feature>
<comment type="caution">
    <text evidence="7">The sequence shown here is derived from an EMBL/GenBank/DDBJ whole genome shotgun (WGS) entry which is preliminary data.</text>
</comment>
<dbReference type="SUPFAM" id="SSF55347">
    <property type="entry name" value="Glyceraldehyde-3-phosphate dehydrogenase-like, C-terminal domain"/>
    <property type="match status" value="1"/>
</dbReference>
<dbReference type="EMBL" id="JBHUGA010000040">
    <property type="protein sequence ID" value="MFD1847254.1"/>
    <property type="molecule type" value="Genomic_DNA"/>
</dbReference>
<sequence length="360" mass="38870">MNLHTPAQQIPRPPCAAPDAADPFAATGEPLRWGVVATGRIASNVTEDLAGLEDSVLQAVSSRSQDSARAFAEKFGFSTSYYDDDGVTGYQRLFNDPEVDVVYIATPHAQHHEVARAALESGKHVLCEKAFTVNAREAAELIDLARANNLFLMEALWSRFLPSVNRAWEIIHSGELGEIQWVQADLGFPSDHGSTHRLWDPAAGGGALLDLTVYPLTWALGALGFPAAVTAAGALNDDNIDTQNALTLSYEGGAHAQLTSSLVSSGPGQATVSGSAGWLRTGSVLHNPRELTIHPHQGEQRVETFEQAGRGYVYELRETTRCIQQGLTESPTMPWADTLNTMRLLDGVRNQLGLRYANDA</sequence>
<dbReference type="InterPro" id="IPR055170">
    <property type="entry name" value="GFO_IDH_MocA-like_dom"/>
</dbReference>
<accession>A0ABW4Q937</accession>
<dbReference type="Gene3D" id="3.40.50.720">
    <property type="entry name" value="NAD(P)-binding Rossmann-like Domain"/>
    <property type="match status" value="1"/>
</dbReference>
<evidence type="ECO:0000259" key="6">
    <source>
        <dbReference type="Pfam" id="PF22725"/>
    </source>
</evidence>
<feature type="domain" description="Gfo/Idh/MocA-like oxidoreductase N-terminal" evidence="5">
    <location>
        <begin position="31"/>
        <end position="153"/>
    </location>
</feature>
<gene>
    <name evidence="7" type="ORF">ACFSFX_11670</name>
</gene>
<evidence type="ECO:0000256" key="2">
    <source>
        <dbReference type="ARBA" id="ARBA00023002"/>
    </source>
</evidence>
<evidence type="ECO:0000256" key="4">
    <source>
        <dbReference type="SAM" id="MobiDB-lite"/>
    </source>
</evidence>
<dbReference type="InterPro" id="IPR036291">
    <property type="entry name" value="NAD(P)-bd_dom_sf"/>
</dbReference>
<dbReference type="Gene3D" id="3.30.360.10">
    <property type="entry name" value="Dihydrodipicolinate Reductase, domain 2"/>
    <property type="match status" value="1"/>
</dbReference>
<feature type="domain" description="GFO/IDH/MocA-like oxidoreductase" evidence="6">
    <location>
        <begin position="166"/>
        <end position="280"/>
    </location>
</feature>
<evidence type="ECO:0000259" key="5">
    <source>
        <dbReference type="Pfam" id="PF01408"/>
    </source>
</evidence>
<dbReference type="Pfam" id="PF22725">
    <property type="entry name" value="GFO_IDH_MocA_C3"/>
    <property type="match status" value="1"/>
</dbReference>
<organism evidence="7 8">
    <name type="scientific">Arthrobacter flavus</name>
    <dbReference type="NCBI Taxonomy" id="95172"/>
    <lineage>
        <taxon>Bacteria</taxon>
        <taxon>Bacillati</taxon>
        <taxon>Actinomycetota</taxon>
        <taxon>Actinomycetes</taxon>
        <taxon>Micrococcales</taxon>
        <taxon>Micrococcaceae</taxon>
        <taxon>Arthrobacter</taxon>
    </lineage>
</organism>
<name>A0ABW4Q937_9MICC</name>
<dbReference type="Pfam" id="PF01408">
    <property type="entry name" value="GFO_IDH_MocA"/>
    <property type="match status" value="1"/>
</dbReference>
<keyword evidence="2" id="KW-0560">Oxidoreductase</keyword>
<dbReference type="InterPro" id="IPR000683">
    <property type="entry name" value="Gfo/Idh/MocA-like_OxRdtase_N"/>
</dbReference>
<protein>
    <submittedName>
        <fullName evidence="7">Gfo/Idh/MocA family protein</fullName>
    </submittedName>
</protein>
<proteinExistence type="inferred from homology"/>
<dbReference type="Proteomes" id="UP001597307">
    <property type="component" value="Unassembled WGS sequence"/>
</dbReference>
<evidence type="ECO:0000313" key="7">
    <source>
        <dbReference type="EMBL" id="MFD1847254.1"/>
    </source>
</evidence>
<keyword evidence="3" id="KW-0520">NAD</keyword>
<dbReference type="RefSeq" id="WP_343878804.1">
    <property type="nucleotide sequence ID" value="NZ_BAAAIJ010000032.1"/>
</dbReference>
<dbReference type="PANTHER" id="PTHR22604">
    <property type="entry name" value="OXIDOREDUCTASES"/>
    <property type="match status" value="1"/>
</dbReference>
<comment type="similarity">
    <text evidence="1">Belongs to the Gfo/Idh/MocA family.</text>
</comment>
<dbReference type="PANTHER" id="PTHR22604:SF105">
    <property type="entry name" value="TRANS-1,2-DIHYDROBENZENE-1,2-DIOL DEHYDROGENASE"/>
    <property type="match status" value="1"/>
</dbReference>
<evidence type="ECO:0000256" key="1">
    <source>
        <dbReference type="ARBA" id="ARBA00010928"/>
    </source>
</evidence>